<gene>
    <name evidence="2" type="ORF">FC093_21965</name>
</gene>
<evidence type="ECO:0000313" key="3">
    <source>
        <dbReference type="Proteomes" id="UP000305848"/>
    </source>
</evidence>
<dbReference type="EMBL" id="SZQL01000029">
    <property type="protein sequence ID" value="TKK64717.1"/>
    <property type="molecule type" value="Genomic_DNA"/>
</dbReference>
<protein>
    <submittedName>
        <fullName evidence="2">Uncharacterized protein</fullName>
    </submittedName>
</protein>
<reference evidence="2 3" key="1">
    <citation type="submission" date="2019-05" db="EMBL/GenBank/DDBJ databases">
        <title>Panacibacter sp. strain 17mud1-8 Genome sequencing and assembly.</title>
        <authorList>
            <person name="Chhetri G."/>
        </authorList>
    </citation>
    <scope>NUCLEOTIDE SEQUENCE [LARGE SCALE GENOMIC DNA]</scope>
    <source>
        <strain evidence="2 3">17mud1-8</strain>
    </source>
</reference>
<keyword evidence="1" id="KW-1133">Transmembrane helix</keyword>
<sequence>MNLSLTWANFVLITGLCLIGYYIVIGLLYYRKDISLLLKPKEKDRLPVTAKQDLFTTEDANVENKILSNDPASEDILPADDEPPTTPPDVQDFVDEIDAYTQACGAEVSKEELLINFRKILHKYPALINSSLRSVLAGVIATASENNCSIHWREDELNELWDG</sequence>
<dbReference type="Proteomes" id="UP000305848">
    <property type="component" value="Unassembled WGS sequence"/>
</dbReference>
<name>A0A4U3KUK9_9BACT</name>
<keyword evidence="1" id="KW-0812">Transmembrane</keyword>
<evidence type="ECO:0000256" key="1">
    <source>
        <dbReference type="SAM" id="Phobius"/>
    </source>
</evidence>
<proteinExistence type="predicted"/>
<evidence type="ECO:0000313" key="2">
    <source>
        <dbReference type="EMBL" id="TKK64717.1"/>
    </source>
</evidence>
<feature type="transmembrane region" description="Helical" evidence="1">
    <location>
        <begin position="6"/>
        <end position="30"/>
    </location>
</feature>
<dbReference type="AlphaFoldDB" id="A0A4U3KUK9"/>
<accession>A0A4U3KUK9</accession>
<keyword evidence="3" id="KW-1185">Reference proteome</keyword>
<dbReference type="RefSeq" id="WP_137263973.1">
    <property type="nucleotide sequence ID" value="NZ_SZQL01000029.1"/>
</dbReference>
<keyword evidence="1" id="KW-0472">Membrane</keyword>
<dbReference type="OrthoDB" id="680497at2"/>
<comment type="caution">
    <text evidence="2">The sequence shown here is derived from an EMBL/GenBank/DDBJ whole genome shotgun (WGS) entry which is preliminary data.</text>
</comment>
<organism evidence="2 3">
    <name type="scientific">Ilyomonas limi</name>
    <dbReference type="NCBI Taxonomy" id="2575867"/>
    <lineage>
        <taxon>Bacteria</taxon>
        <taxon>Pseudomonadati</taxon>
        <taxon>Bacteroidota</taxon>
        <taxon>Chitinophagia</taxon>
        <taxon>Chitinophagales</taxon>
        <taxon>Chitinophagaceae</taxon>
        <taxon>Ilyomonas</taxon>
    </lineage>
</organism>